<evidence type="ECO:0000313" key="2">
    <source>
        <dbReference type="Proteomes" id="UP001283361"/>
    </source>
</evidence>
<evidence type="ECO:0000313" key="1">
    <source>
        <dbReference type="EMBL" id="KAK3794616.1"/>
    </source>
</evidence>
<sequence length="104" mass="11584">MRNQHFLTSVIKADIPDMTQPFWSNKGFGGQGDYGRKLIKLWRDYCTGMDIKLPSPTSGIKLVMGRDCGKRSGSITPSGADLEISRIVLVYATYHSLHWPVGPD</sequence>
<comment type="caution">
    <text evidence="1">The sequence shown here is derived from an EMBL/GenBank/DDBJ whole genome shotgun (WGS) entry which is preliminary data.</text>
</comment>
<accession>A0AAE1AWG5</accession>
<reference evidence="1" key="1">
    <citation type="journal article" date="2023" name="G3 (Bethesda)">
        <title>A reference genome for the long-term kleptoplast-retaining sea slug Elysia crispata morphotype clarki.</title>
        <authorList>
            <person name="Eastman K.E."/>
            <person name="Pendleton A.L."/>
            <person name="Shaikh M.A."/>
            <person name="Suttiyut T."/>
            <person name="Ogas R."/>
            <person name="Tomko P."/>
            <person name="Gavelis G."/>
            <person name="Widhalm J.R."/>
            <person name="Wisecaver J.H."/>
        </authorList>
    </citation>
    <scope>NUCLEOTIDE SEQUENCE</scope>
    <source>
        <strain evidence="1">ECLA1</strain>
    </source>
</reference>
<organism evidence="1 2">
    <name type="scientific">Elysia crispata</name>
    <name type="common">lettuce slug</name>
    <dbReference type="NCBI Taxonomy" id="231223"/>
    <lineage>
        <taxon>Eukaryota</taxon>
        <taxon>Metazoa</taxon>
        <taxon>Spiralia</taxon>
        <taxon>Lophotrochozoa</taxon>
        <taxon>Mollusca</taxon>
        <taxon>Gastropoda</taxon>
        <taxon>Heterobranchia</taxon>
        <taxon>Euthyneura</taxon>
        <taxon>Panpulmonata</taxon>
        <taxon>Sacoglossa</taxon>
        <taxon>Placobranchoidea</taxon>
        <taxon>Plakobranchidae</taxon>
        <taxon>Elysia</taxon>
    </lineage>
</organism>
<gene>
    <name evidence="1" type="ORF">RRG08_003762</name>
</gene>
<dbReference type="AlphaFoldDB" id="A0AAE1AWG5"/>
<name>A0AAE1AWG5_9GAST</name>
<proteinExistence type="predicted"/>
<dbReference type="Proteomes" id="UP001283361">
    <property type="component" value="Unassembled WGS sequence"/>
</dbReference>
<dbReference type="EMBL" id="JAWDGP010001105">
    <property type="protein sequence ID" value="KAK3794616.1"/>
    <property type="molecule type" value="Genomic_DNA"/>
</dbReference>
<protein>
    <submittedName>
        <fullName evidence="1">Uncharacterized protein</fullName>
    </submittedName>
</protein>
<keyword evidence="2" id="KW-1185">Reference proteome</keyword>